<dbReference type="PANTHER" id="PTHR24300:SF376">
    <property type="entry name" value="CYTOCHROME P450 15A1"/>
    <property type="match status" value="1"/>
</dbReference>
<keyword evidence="8" id="KW-0256">Endoplasmic reticulum</keyword>
<feature type="chain" id="PRO_5043764995" description="Methyl farnesoate epoxidase" evidence="16">
    <location>
        <begin position="18"/>
        <end position="496"/>
    </location>
</feature>
<evidence type="ECO:0000256" key="3">
    <source>
        <dbReference type="ARBA" id="ARBA00004174"/>
    </source>
</evidence>
<organism evidence="17 18">
    <name type="scientific">Megalurothrips usitatus</name>
    <name type="common">bean blossom thrips</name>
    <dbReference type="NCBI Taxonomy" id="439358"/>
    <lineage>
        <taxon>Eukaryota</taxon>
        <taxon>Metazoa</taxon>
        <taxon>Ecdysozoa</taxon>
        <taxon>Arthropoda</taxon>
        <taxon>Hexapoda</taxon>
        <taxon>Insecta</taxon>
        <taxon>Pterygota</taxon>
        <taxon>Neoptera</taxon>
        <taxon>Paraneoptera</taxon>
        <taxon>Thysanoptera</taxon>
        <taxon>Terebrantia</taxon>
        <taxon>Thripoidea</taxon>
        <taxon>Thripidae</taxon>
        <taxon>Megalurothrips</taxon>
    </lineage>
</organism>
<dbReference type="InterPro" id="IPR036396">
    <property type="entry name" value="Cyt_P450_sf"/>
</dbReference>
<keyword evidence="9" id="KW-0492">Microsome</keyword>
<evidence type="ECO:0000256" key="5">
    <source>
        <dbReference type="ARBA" id="ARBA00010617"/>
    </source>
</evidence>
<dbReference type="GO" id="GO:0005789">
    <property type="term" value="C:endoplasmic reticulum membrane"/>
    <property type="evidence" value="ECO:0007669"/>
    <property type="project" value="UniProtKB-SubCell"/>
</dbReference>
<dbReference type="PRINTS" id="PR00463">
    <property type="entry name" value="EP450I"/>
</dbReference>
<feature type="signal peptide" evidence="16">
    <location>
        <begin position="1"/>
        <end position="17"/>
    </location>
</feature>
<comment type="cofactor">
    <cofactor evidence="1 14">
        <name>heme</name>
        <dbReference type="ChEBI" id="CHEBI:30413"/>
    </cofactor>
</comment>
<evidence type="ECO:0000256" key="10">
    <source>
        <dbReference type="ARBA" id="ARBA00023002"/>
    </source>
</evidence>
<dbReference type="PROSITE" id="PS00086">
    <property type="entry name" value="CYTOCHROME_P450"/>
    <property type="match status" value="1"/>
</dbReference>
<dbReference type="GO" id="GO:0006805">
    <property type="term" value="P:xenobiotic metabolic process"/>
    <property type="evidence" value="ECO:0007669"/>
    <property type="project" value="TreeGrafter"/>
</dbReference>
<feature type="binding site" description="axial binding residue" evidence="14">
    <location>
        <position position="439"/>
    </location>
    <ligand>
        <name>heme</name>
        <dbReference type="ChEBI" id="CHEBI:30413"/>
    </ligand>
    <ligandPart>
        <name>Fe</name>
        <dbReference type="ChEBI" id="CHEBI:18248"/>
    </ligandPart>
</feature>
<evidence type="ECO:0000256" key="2">
    <source>
        <dbReference type="ARBA" id="ARBA00003690"/>
    </source>
</evidence>
<evidence type="ECO:0000256" key="16">
    <source>
        <dbReference type="SAM" id="SignalP"/>
    </source>
</evidence>
<comment type="function">
    <text evidence="2">May be involved in the metabolism of insect hormones and in the breakdown of synthetic insecticides.</text>
</comment>
<dbReference type="GO" id="GO:0005506">
    <property type="term" value="F:iron ion binding"/>
    <property type="evidence" value="ECO:0007669"/>
    <property type="project" value="InterPro"/>
</dbReference>
<dbReference type="GO" id="GO:0008395">
    <property type="term" value="F:steroid hydroxylase activity"/>
    <property type="evidence" value="ECO:0007669"/>
    <property type="project" value="TreeGrafter"/>
</dbReference>
<comment type="caution">
    <text evidence="17">The sequence shown here is derived from an EMBL/GenBank/DDBJ whole genome shotgun (WGS) entry which is preliminary data.</text>
</comment>
<name>A0AAV7XGH0_9NEOP</name>
<evidence type="ECO:0000313" key="18">
    <source>
        <dbReference type="Proteomes" id="UP001075354"/>
    </source>
</evidence>
<evidence type="ECO:0000256" key="1">
    <source>
        <dbReference type="ARBA" id="ARBA00001971"/>
    </source>
</evidence>
<keyword evidence="12 15" id="KW-0503">Monooxygenase</keyword>
<dbReference type="SUPFAM" id="SSF48264">
    <property type="entry name" value="Cytochrome P450"/>
    <property type="match status" value="1"/>
</dbReference>
<evidence type="ECO:0000256" key="12">
    <source>
        <dbReference type="ARBA" id="ARBA00023033"/>
    </source>
</evidence>
<evidence type="ECO:0000256" key="9">
    <source>
        <dbReference type="ARBA" id="ARBA00022848"/>
    </source>
</evidence>
<keyword evidence="13" id="KW-0472">Membrane</keyword>
<dbReference type="GO" id="GO:0020037">
    <property type="term" value="F:heme binding"/>
    <property type="evidence" value="ECO:0007669"/>
    <property type="project" value="InterPro"/>
</dbReference>
<evidence type="ECO:0000313" key="17">
    <source>
        <dbReference type="EMBL" id="KAJ1523850.1"/>
    </source>
</evidence>
<dbReference type="PANTHER" id="PTHR24300">
    <property type="entry name" value="CYTOCHROME P450 508A4-RELATED"/>
    <property type="match status" value="1"/>
</dbReference>
<accession>A0AAV7XGH0</accession>
<keyword evidence="10 15" id="KW-0560">Oxidoreductase</keyword>
<keyword evidence="11 14" id="KW-0408">Iron</keyword>
<comment type="similarity">
    <text evidence="5 15">Belongs to the cytochrome P450 family.</text>
</comment>
<dbReference type="GO" id="GO:0006082">
    <property type="term" value="P:organic acid metabolic process"/>
    <property type="evidence" value="ECO:0007669"/>
    <property type="project" value="TreeGrafter"/>
</dbReference>
<keyword evidence="18" id="KW-1185">Reference proteome</keyword>
<dbReference type="AlphaFoldDB" id="A0AAV7XGH0"/>
<dbReference type="EMBL" id="JAPTSV010000009">
    <property type="protein sequence ID" value="KAJ1523850.1"/>
    <property type="molecule type" value="Genomic_DNA"/>
</dbReference>
<proteinExistence type="inferred from homology"/>
<evidence type="ECO:0000256" key="14">
    <source>
        <dbReference type="PIRSR" id="PIRSR602401-1"/>
    </source>
</evidence>
<evidence type="ECO:0000256" key="13">
    <source>
        <dbReference type="ARBA" id="ARBA00023136"/>
    </source>
</evidence>
<evidence type="ECO:0008006" key="19">
    <source>
        <dbReference type="Google" id="ProtNLM"/>
    </source>
</evidence>
<evidence type="ECO:0000256" key="6">
    <source>
        <dbReference type="ARBA" id="ARBA00022617"/>
    </source>
</evidence>
<evidence type="ECO:0000256" key="7">
    <source>
        <dbReference type="ARBA" id="ARBA00022723"/>
    </source>
</evidence>
<evidence type="ECO:0000256" key="15">
    <source>
        <dbReference type="RuleBase" id="RU000461"/>
    </source>
</evidence>
<dbReference type="Pfam" id="PF00067">
    <property type="entry name" value="p450"/>
    <property type="match status" value="1"/>
</dbReference>
<reference evidence="17" key="1">
    <citation type="submission" date="2022-12" db="EMBL/GenBank/DDBJ databases">
        <title>Chromosome-level genome assembly of the bean flower thrips Megalurothrips usitatus.</title>
        <authorList>
            <person name="Ma L."/>
            <person name="Liu Q."/>
            <person name="Li H."/>
            <person name="Cai W."/>
        </authorList>
    </citation>
    <scope>NUCLEOTIDE SEQUENCE</scope>
    <source>
        <strain evidence="17">Cailab_2022a</strain>
    </source>
</reference>
<dbReference type="FunFam" id="1.10.630.10:FF:000238">
    <property type="entry name" value="Cytochrome P450 2A6"/>
    <property type="match status" value="1"/>
</dbReference>
<keyword evidence="6 14" id="KW-0349">Heme</keyword>
<sequence length="496" mass="55322">MIGAVFLALLLVAAALALLAHLRREAALKNFPPGPRRWPVLGSLPSMPGTLVHQHAHRHWLPRYGTVVGLTLPGGQDMVMVCGGEEVIAILNHEHCQLRPDVFLARERAFGKRLGISLADGPHWTEQRRFTLRELRDLGLGKSKLEGVILDEANATIRAMVADGPKLEPNFLFNAPVLNVLWWMVSGKEFARGAGSTLDERSRKLLVVLNQAMRHKKIVTAACDNFPILKYVAPEWSSYNEIYKPIFKIQDYLREEIQEQRLKGVGDSYMLKYTEEINKGRPGGFTDENLIINCLDMFTAGGESTANTLSFCLMYMGLYPEVQARVHAELDAAIGGADKTVTMSDKPNLPFLEATLLEVIRSNTISPLAIPHMNSQDIQLNGYTIPKGATLMLSMWSVLNDKKHWGDPEVFRPDRFLDKEGKFTKDPWLIPFGIGKRNCIGEAFALQVAFIFFSNLMNRFTFTLPPGSERPSTVNVQAGLTVTPPEYSIIATPRVS</sequence>
<dbReference type="GO" id="GO:0016712">
    <property type="term" value="F:oxidoreductase activity, acting on paired donors, with incorporation or reduction of molecular oxygen, reduced flavin or flavoprotein as one donor, and incorporation of one atom of oxygen"/>
    <property type="evidence" value="ECO:0007669"/>
    <property type="project" value="TreeGrafter"/>
</dbReference>
<keyword evidence="7 14" id="KW-0479">Metal-binding</keyword>
<comment type="subcellular location">
    <subcellularLocation>
        <location evidence="4">Endoplasmic reticulum membrane</location>
        <topology evidence="4">Peripheral membrane protein</topology>
    </subcellularLocation>
    <subcellularLocation>
        <location evidence="3">Microsome membrane</location>
        <topology evidence="3">Peripheral membrane protein</topology>
    </subcellularLocation>
</comment>
<dbReference type="InterPro" id="IPR002401">
    <property type="entry name" value="Cyt_P450_E_grp-I"/>
</dbReference>
<evidence type="ECO:0000256" key="4">
    <source>
        <dbReference type="ARBA" id="ARBA00004406"/>
    </source>
</evidence>
<dbReference type="InterPro" id="IPR050182">
    <property type="entry name" value="Cytochrome_P450_fam2"/>
</dbReference>
<dbReference type="PRINTS" id="PR00385">
    <property type="entry name" value="P450"/>
</dbReference>
<evidence type="ECO:0000256" key="8">
    <source>
        <dbReference type="ARBA" id="ARBA00022824"/>
    </source>
</evidence>
<dbReference type="Proteomes" id="UP001075354">
    <property type="component" value="Chromosome 9"/>
</dbReference>
<dbReference type="InterPro" id="IPR001128">
    <property type="entry name" value="Cyt_P450"/>
</dbReference>
<dbReference type="Gene3D" id="1.10.630.10">
    <property type="entry name" value="Cytochrome P450"/>
    <property type="match status" value="1"/>
</dbReference>
<gene>
    <name evidence="17" type="ORF">ONE63_010406</name>
</gene>
<keyword evidence="16" id="KW-0732">Signal</keyword>
<evidence type="ECO:0000256" key="11">
    <source>
        <dbReference type="ARBA" id="ARBA00023004"/>
    </source>
</evidence>
<dbReference type="InterPro" id="IPR017972">
    <property type="entry name" value="Cyt_P450_CS"/>
</dbReference>
<protein>
    <recommendedName>
        <fullName evidence="19">Methyl farnesoate epoxidase</fullName>
    </recommendedName>
</protein>